<keyword evidence="12 17" id="KW-0472">Membrane</keyword>
<comment type="cofactor">
    <cofactor evidence="17">
        <name>Mg(2+)</name>
        <dbReference type="ChEBI" id="CHEBI:18420"/>
    </cofactor>
    <text evidence="17">Contains a di-nuclear catalytic Mg(2+) center.</text>
</comment>
<dbReference type="InterPro" id="IPR048254">
    <property type="entry name" value="CDP_ALCOHOL_P_TRANSF_CS"/>
</dbReference>
<comment type="catalytic activity">
    <reaction evidence="13 17">
        <text>1,2-di-(9Z-octadecenoyl)-sn-glycero-3-cytidine-5'-diphosphate + 1D-myo-inositol 3-phosphate = 1,2-di-(9Z-octadecenoyl)-sn-glycero-3-phospho-(1D-myo-inositol-3-phosphate) + CMP + H(+)</text>
        <dbReference type="Rhea" id="RHEA:61216"/>
        <dbReference type="ChEBI" id="CHEBI:15378"/>
        <dbReference type="ChEBI" id="CHEBI:58401"/>
        <dbReference type="ChEBI" id="CHEBI:60377"/>
        <dbReference type="ChEBI" id="CHEBI:85356"/>
        <dbReference type="ChEBI" id="CHEBI:144472"/>
    </reaction>
</comment>
<feature type="active site" description="Proton acceptor" evidence="17">
    <location>
        <position position="101"/>
    </location>
</feature>
<evidence type="ECO:0000256" key="6">
    <source>
        <dbReference type="ARBA" id="ARBA00022475"/>
    </source>
</evidence>
<dbReference type="Proteomes" id="UP001500363">
    <property type="component" value="Unassembled WGS sequence"/>
</dbReference>
<feature type="region of interest" description="Disordered" evidence="19">
    <location>
        <begin position="217"/>
        <end position="269"/>
    </location>
</feature>
<evidence type="ECO:0000256" key="8">
    <source>
        <dbReference type="ARBA" id="ARBA00022692"/>
    </source>
</evidence>
<comment type="pathway">
    <text evidence="2 17">Phospholipid metabolism; phosphatidylinositol phosphate biosynthesis.</text>
</comment>
<evidence type="ECO:0000256" key="10">
    <source>
        <dbReference type="ARBA" id="ARBA00022842"/>
    </source>
</evidence>
<dbReference type="NCBIfam" id="NF045883">
    <property type="entry name" value="PIPSynth"/>
    <property type="match status" value="1"/>
</dbReference>
<evidence type="ECO:0000256" key="4">
    <source>
        <dbReference type="ARBA" id="ARBA00010441"/>
    </source>
</evidence>
<evidence type="ECO:0000256" key="12">
    <source>
        <dbReference type="ARBA" id="ARBA00023136"/>
    </source>
</evidence>
<keyword evidence="21" id="KW-1185">Reference proteome</keyword>
<evidence type="ECO:0000313" key="20">
    <source>
        <dbReference type="EMBL" id="GAA1517753.1"/>
    </source>
</evidence>
<evidence type="ECO:0000256" key="14">
    <source>
        <dbReference type="ARBA" id="ARBA00024082"/>
    </source>
</evidence>
<sequence>MVTRLDYDRVAMLNRFRQFWTKVISPIANLLLRLGVSPDAVTLVGTIGVCAGALVFFPRGHIWLGAVVITLFVFSDLIDGYMARTSGTSSKWGSYLDSTLDRLGDGAIFGGLVLFYANSEAGDSTLMAAVTLWALVMGATTSYARAKAESLGLHASGGLAERSDRLVAVLVIGFFSDALNLPILLKIVLWLLAVASTITVVQRTLSVRKQVLADPANAGLGTPGAPAGGATSAGASGNAPGTAKGAPGDGPGAQAGPESPEQPGTSSSS</sequence>
<feature type="transmembrane region" description="Helical" evidence="17">
    <location>
        <begin position="125"/>
        <end position="144"/>
    </location>
</feature>
<comment type="subcellular location">
    <subcellularLocation>
        <location evidence="1 17">Cell membrane</location>
        <topology evidence="1 17">Multi-pass membrane protein</topology>
    </subcellularLocation>
</comment>
<feature type="transmembrane region" description="Helical" evidence="17">
    <location>
        <begin position="187"/>
        <end position="205"/>
    </location>
</feature>
<keyword evidence="17" id="KW-0443">Lipid metabolism</keyword>
<feature type="binding site" evidence="17">
    <location>
        <position position="79"/>
    </location>
    <ligand>
        <name>Mg(2+)</name>
        <dbReference type="ChEBI" id="CHEBI:18420"/>
        <label>1</label>
    </ligand>
</feature>
<keyword evidence="10 17" id="KW-0460">Magnesium</keyword>
<evidence type="ECO:0000256" key="13">
    <source>
        <dbReference type="ARBA" id="ARBA00023935"/>
    </source>
</evidence>
<evidence type="ECO:0000256" key="17">
    <source>
        <dbReference type="HAMAP-Rule" id="MF_02241"/>
    </source>
</evidence>
<proteinExistence type="inferred from homology"/>
<dbReference type="InterPro" id="IPR044268">
    <property type="entry name" value="PIP_synthase_PgsA1"/>
</dbReference>
<dbReference type="Pfam" id="PF01066">
    <property type="entry name" value="CDP-OH_P_transf"/>
    <property type="match status" value="1"/>
</dbReference>
<keyword evidence="6 17" id="KW-1003">Cell membrane</keyword>
<feature type="binding site" evidence="17">
    <location>
        <position position="76"/>
    </location>
    <ligand>
        <name>Mg(2+)</name>
        <dbReference type="ChEBI" id="CHEBI:18420"/>
        <label>2</label>
    </ligand>
</feature>
<dbReference type="InterPro" id="IPR043130">
    <property type="entry name" value="CDP-OH_PTrfase_TM_dom"/>
</dbReference>
<reference evidence="21" key="1">
    <citation type="journal article" date="2019" name="Int. J. Syst. Evol. Microbiol.">
        <title>The Global Catalogue of Microorganisms (GCM) 10K type strain sequencing project: providing services to taxonomists for standard genome sequencing and annotation.</title>
        <authorList>
            <consortium name="The Broad Institute Genomics Platform"/>
            <consortium name="The Broad Institute Genome Sequencing Center for Infectious Disease"/>
            <person name="Wu L."/>
            <person name="Ma J."/>
        </authorList>
    </citation>
    <scope>NUCLEOTIDE SEQUENCE [LARGE SCALE GENOMIC DNA]</scope>
    <source>
        <strain evidence="21">JCM 14303</strain>
    </source>
</reference>
<evidence type="ECO:0000256" key="2">
    <source>
        <dbReference type="ARBA" id="ARBA00004805"/>
    </source>
</evidence>
<comment type="subunit">
    <text evidence="5 17">Homodimer.</text>
</comment>
<feature type="binding site" evidence="17">
    <location>
        <position position="90"/>
    </location>
    <ligand>
        <name>a CDP-1,2-diacyl-sn-glycerol</name>
        <dbReference type="ChEBI" id="CHEBI:58332"/>
    </ligand>
</feature>
<feature type="binding site" evidence="17">
    <location>
        <position position="76"/>
    </location>
    <ligand>
        <name>Mg(2+)</name>
        <dbReference type="ChEBI" id="CHEBI:18420"/>
        <label>1</label>
    </ligand>
</feature>
<feature type="transmembrane region" description="Helical" evidence="17">
    <location>
        <begin position="63"/>
        <end position="82"/>
    </location>
</feature>
<keyword evidence="17" id="KW-0444">Lipid biosynthesis</keyword>
<dbReference type="HAMAP" id="MF_02241">
    <property type="entry name" value="PIP_synthase"/>
    <property type="match status" value="1"/>
</dbReference>
<feature type="transmembrane region" description="Helical" evidence="17">
    <location>
        <begin position="40"/>
        <end position="57"/>
    </location>
</feature>
<evidence type="ECO:0000256" key="5">
    <source>
        <dbReference type="ARBA" id="ARBA00011738"/>
    </source>
</evidence>
<name>A0ABP4L6W8_9ACTN</name>
<keyword evidence="8 17" id="KW-0812">Transmembrane</keyword>
<evidence type="ECO:0000256" key="9">
    <source>
        <dbReference type="ARBA" id="ARBA00022723"/>
    </source>
</evidence>
<accession>A0ABP4L6W8</accession>
<dbReference type="EC" id="2.7.8.-" evidence="17"/>
<keyword evidence="17" id="KW-0594">Phospholipid biosynthesis</keyword>
<evidence type="ECO:0000256" key="3">
    <source>
        <dbReference type="ARBA" id="ARBA00005189"/>
    </source>
</evidence>
<evidence type="ECO:0000256" key="1">
    <source>
        <dbReference type="ARBA" id="ARBA00004651"/>
    </source>
</evidence>
<evidence type="ECO:0000256" key="18">
    <source>
        <dbReference type="RuleBase" id="RU003750"/>
    </source>
</evidence>
<organism evidence="20 21">
    <name type="scientific">Kribbella lupini</name>
    <dbReference type="NCBI Taxonomy" id="291602"/>
    <lineage>
        <taxon>Bacteria</taxon>
        <taxon>Bacillati</taxon>
        <taxon>Actinomycetota</taxon>
        <taxon>Actinomycetes</taxon>
        <taxon>Propionibacteriales</taxon>
        <taxon>Kribbellaceae</taxon>
        <taxon>Kribbella</taxon>
    </lineage>
</organism>
<feature type="binding site" evidence="17">
    <location>
        <position position="84"/>
    </location>
    <ligand>
        <name>a CDP-1,2-diacyl-sn-glycerol</name>
        <dbReference type="ChEBI" id="CHEBI:58332"/>
    </ligand>
</feature>
<evidence type="ECO:0000256" key="7">
    <source>
        <dbReference type="ARBA" id="ARBA00022679"/>
    </source>
</evidence>
<evidence type="ECO:0000256" key="16">
    <source>
        <dbReference type="ARBA" id="ARBA00048865"/>
    </source>
</evidence>
<evidence type="ECO:0000313" key="21">
    <source>
        <dbReference type="Proteomes" id="UP001500363"/>
    </source>
</evidence>
<dbReference type="EMBL" id="BAAANC010000001">
    <property type="protein sequence ID" value="GAA1517753.1"/>
    <property type="molecule type" value="Genomic_DNA"/>
</dbReference>
<comment type="caution">
    <text evidence="17">Lacks conserved residue(s) required for the propagation of feature annotation.</text>
</comment>
<feature type="compositionally biased region" description="Low complexity" evidence="19">
    <location>
        <begin position="217"/>
        <end position="246"/>
    </location>
</feature>
<feature type="binding site" evidence="17">
    <location>
        <position position="101"/>
    </location>
    <ligand>
        <name>Mg(2+)</name>
        <dbReference type="ChEBI" id="CHEBI:18420"/>
        <label>2</label>
    </ligand>
</feature>
<dbReference type="InterPro" id="IPR000462">
    <property type="entry name" value="CDP-OH_P_trans"/>
</dbReference>
<dbReference type="Gene3D" id="1.20.120.1760">
    <property type="match status" value="1"/>
</dbReference>
<evidence type="ECO:0000256" key="15">
    <source>
        <dbReference type="ARBA" id="ARBA00033137"/>
    </source>
</evidence>
<keyword evidence="9 17" id="KW-0479">Metal-binding</keyword>
<feature type="binding site" evidence="17">
    <location>
        <position position="97"/>
    </location>
    <ligand>
        <name>Mg(2+)</name>
        <dbReference type="ChEBI" id="CHEBI:18420"/>
        <label>1</label>
    </ligand>
</feature>
<comment type="catalytic activity">
    <reaction evidence="16 17">
        <text>a CDP-1,2-diacyl-sn-glycerol + 1D-myo-inositol 3-phosphate = a 1,2-diacyl-sn-glycero-3-phospho-(1D-myo-inositol-3-phosphate) + CMP + H(+)</text>
        <dbReference type="Rhea" id="RHEA:60504"/>
        <dbReference type="ChEBI" id="CHEBI:15378"/>
        <dbReference type="ChEBI" id="CHEBI:58088"/>
        <dbReference type="ChEBI" id="CHEBI:58332"/>
        <dbReference type="ChEBI" id="CHEBI:58401"/>
        <dbReference type="ChEBI" id="CHEBI:60377"/>
    </reaction>
</comment>
<keyword evidence="7 17" id="KW-0808">Transferase</keyword>
<keyword evidence="17" id="KW-1208">Phospholipid metabolism</keyword>
<feature type="transmembrane region" description="Helical" evidence="17">
    <location>
        <begin position="103"/>
        <end position="119"/>
    </location>
</feature>
<comment type="function">
    <text evidence="17">Catalyzes the conjugation of the 1'-hydroxyl group of D-myo-inositol-3-phosphate (also named L-myo-inositol-1-phosphate) with a lipid tail of cytidine diphosphate diacylglycerol (CDP-DAG), forming phosphatidylinositol phosphate (PIP) and CMP. PIP is a precursor of phosphatidylinositol (PI) which is an essential lipid required for cell wall formation.</text>
</comment>
<comment type="pathway">
    <text evidence="3">Lipid metabolism.</text>
</comment>
<evidence type="ECO:0000256" key="11">
    <source>
        <dbReference type="ARBA" id="ARBA00022989"/>
    </source>
</evidence>
<feature type="binding site" evidence="17">
    <location>
        <position position="80"/>
    </location>
    <ligand>
        <name>a CDP-1,2-diacyl-sn-glycerol</name>
        <dbReference type="ChEBI" id="CHEBI:58332"/>
    </ligand>
</feature>
<feature type="binding site" evidence="17">
    <location>
        <position position="97"/>
    </location>
    <ligand>
        <name>Mg(2+)</name>
        <dbReference type="ChEBI" id="CHEBI:18420"/>
        <label>2</label>
    </ligand>
</feature>
<comment type="caution">
    <text evidence="20">The sequence shown here is derived from an EMBL/GenBank/DDBJ whole genome shotgun (WGS) entry which is preliminary data.</text>
</comment>
<keyword evidence="11 17" id="KW-1133">Transmembrane helix</keyword>
<gene>
    <name evidence="20" type="ORF">GCM10009741_16500</name>
</gene>
<protein>
    <recommendedName>
        <fullName evidence="14 17">Phosphatidylinositol phosphate synthase</fullName>
        <shortName evidence="17">PIP synthase</shortName>
        <ecNumber evidence="17">2.7.8.-</ecNumber>
    </recommendedName>
    <alternativeName>
        <fullName evidence="15 17">CDP-diacylglycerol--D-myo-inositol-3-phosphate 3-phosphatidyltransferase</fullName>
    </alternativeName>
</protein>
<dbReference type="PROSITE" id="PS00379">
    <property type="entry name" value="CDP_ALCOHOL_P_TRANSF"/>
    <property type="match status" value="1"/>
</dbReference>
<comment type="similarity">
    <text evidence="4 17 18">Belongs to the CDP-alcohol phosphatidyltransferase class-I family.</text>
</comment>
<feature type="binding site" evidence="17">
    <location>
        <begin position="39"/>
        <end position="42"/>
    </location>
    <ligand>
        <name>a CDP-1,2-diacyl-sn-glycerol</name>
        <dbReference type="ChEBI" id="CHEBI:58332"/>
    </ligand>
</feature>
<evidence type="ECO:0000256" key="19">
    <source>
        <dbReference type="SAM" id="MobiDB-lite"/>
    </source>
</evidence>